<evidence type="ECO:0000256" key="6">
    <source>
        <dbReference type="SAM" id="Phobius"/>
    </source>
</evidence>
<dbReference type="RefSeq" id="WP_254091791.1">
    <property type="nucleotide sequence ID" value="NZ_JAHESC010000028.1"/>
</dbReference>
<feature type="transmembrane region" description="Helical" evidence="6">
    <location>
        <begin position="333"/>
        <end position="356"/>
    </location>
</feature>
<feature type="domain" description="MacB-like periplasmic core" evidence="8">
    <location>
        <begin position="20"/>
        <end position="229"/>
    </location>
</feature>
<evidence type="ECO:0000256" key="1">
    <source>
        <dbReference type="ARBA" id="ARBA00004651"/>
    </source>
</evidence>
<evidence type="ECO:0000256" key="3">
    <source>
        <dbReference type="ARBA" id="ARBA00022692"/>
    </source>
</evidence>
<keyword evidence="5 6" id="KW-0472">Membrane</keyword>
<dbReference type="PANTHER" id="PTHR30572">
    <property type="entry name" value="MEMBRANE COMPONENT OF TRANSPORTER-RELATED"/>
    <property type="match status" value="1"/>
</dbReference>
<feature type="transmembrane region" description="Helical" evidence="6">
    <location>
        <begin position="753"/>
        <end position="771"/>
    </location>
</feature>
<name>A0AAP2GJK0_9BACT</name>
<dbReference type="PROSITE" id="PS51257">
    <property type="entry name" value="PROKAR_LIPOPROTEIN"/>
    <property type="match status" value="1"/>
</dbReference>
<reference evidence="9 10" key="1">
    <citation type="submission" date="2021-05" db="EMBL/GenBank/DDBJ databases">
        <title>A Polyphasic approach of four new species of the genus Ohtaekwangia: Ohtaekwangia histidinii sp. nov., Ohtaekwangia cretensis sp. nov., Ohtaekwangia indiensis sp. nov., Ohtaekwangia reichenbachii sp. nov. from diverse environment.</title>
        <authorList>
            <person name="Octaviana S."/>
        </authorList>
    </citation>
    <scope>NUCLEOTIDE SEQUENCE [LARGE SCALE GENOMIC DNA]</scope>
    <source>
        <strain evidence="9 10">PWU37</strain>
    </source>
</reference>
<feature type="transmembrane region" description="Helical" evidence="6">
    <location>
        <begin position="666"/>
        <end position="690"/>
    </location>
</feature>
<feature type="transmembrane region" description="Helical" evidence="6">
    <location>
        <begin position="420"/>
        <end position="444"/>
    </location>
</feature>
<dbReference type="InterPro" id="IPR003838">
    <property type="entry name" value="ABC3_permease_C"/>
</dbReference>
<comment type="caution">
    <text evidence="9">The sequence shown here is derived from an EMBL/GenBank/DDBJ whole genome shotgun (WGS) entry which is preliminary data.</text>
</comment>
<evidence type="ECO:0000313" key="9">
    <source>
        <dbReference type="EMBL" id="MBT1688565.1"/>
    </source>
</evidence>
<dbReference type="InterPro" id="IPR025857">
    <property type="entry name" value="MacB_PCD"/>
</dbReference>
<evidence type="ECO:0000256" key="2">
    <source>
        <dbReference type="ARBA" id="ARBA00022475"/>
    </source>
</evidence>
<dbReference type="AlphaFoldDB" id="A0AAP2GJK0"/>
<feature type="domain" description="ABC3 transporter permease C-terminal" evidence="7">
    <location>
        <begin position="669"/>
        <end position="779"/>
    </location>
</feature>
<dbReference type="GO" id="GO:0022857">
    <property type="term" value="F:transmembrane transporter activity"/>
    <property type="evidence" value="ECO:0007669"/>
    <property type="project" value="TreeGrafter"/>
</dbReference>
<sequence length="790" mass="88447">MLYNYLKIAFRSLRRHKGFSLINIAGLAIGMACSILILLWVRDELSYDRFHTDVHRLYRLTASLSEMDVHAAVTPAPLPEALQAQVPVVEQTVRLNGLRKELMQVGDKMFEEERIFFADSTFLRMFSFKLVAGDPADAFKNPESILITESMARKYFGNEEPLGKTIRQNHKDDFTVAGVLADVPSNSHLQFDFVIPMSFLARTDRDLKERVWDNFNFYNYIKLNDKADTSPEGLAKLEAQITTLYRTNEKELKVDFHLQPVKDIHLRSSFLADLPGHGNIQYVYIFIVVAVFILVVACINFMNLATARSARRAKEVGLRKVAGAMRAQLIRQFLAESSLISVVSLILAVLIVFVSLPGFNTLAGKQLSIDLLNVKLVAGLLGITFLTGLLAGSYPALFLSSFMPATVLKGNLKTGAASSFFRNTMVVLQFSVSIILLVGTAAVYKQLKFIQSRNLGYDKENLVYVPMTGDLWSKYQTLRTSLEQEPLTQHYTVVQDLPTNVVNGTVSVEWEGKDKSSQPLFCNMAIDENFLDVFKVTLLDGRGFSKEAKADTSNYLVNESALRTMGMDVETAVGKPLTLWGNKGVIIGVVKNFNFKPIQQPIEPLILRLNTWGGAAVVRTAPGETENTIKALERICQTLNPEYPFSYKFIDQDLDNMYRAEQRLGGLFNIFAVLAIFISCLGLYGLSAFLAERRTKELGVRKVLGASLSHLVYLLLSTFTKPVLIAMLVAAPIGWYAMTRWLEGFAFHISLDWTIFAFAFVVALFIAWFTVSYESIKAALTNPAKSLKDE</sequence>
<organism evidence="9 10">
    <name type="scientific">Dawidia soli</name>
    <dbReference type="NCBI Taxonomy" id="2782352"/>
    <lineage>
        <taxon>Bacteria</taxon>
        <taxon>Pseudomonadati</taxon>
        <taxon>Bacteroidota</taxon>
        <taxon>Cytophagia</taxon>
        <taxon>Cytophagales</taxon>
        <taxon>Chryseotaleaceae</taxon>
        <taxon>Dawidia</taxon>
    </lineage>
</organism>
<dbReference type="Pfam" id="PF02687">
    <property type="entry name" value="FtsX"/>
    <property type="match status" value="2"/>
</dbReference>
<feature type="domain" description="ABC3 transporter permease C-terminal" evidence="7">
    <location>
        <begin position="287"/>
        <end position="400"/>
    </location>
</feature>
<dbReference type="Proteomes" id="UP001319180">
    <property type="component" value="Unassembled WGS sequence"/>
</dbReference>
<dbReference type="EMBL" id="JAHESC010000028">
    <property type="protein sequence ID" value="MBT1688565.1"/>
    <property type="molecule type" value="Genomic_DNA"/>
</dbReference>
<feature type="transmembrane region" description="Helical" evidence="6">
    <location>
        <begin position="376"/>
        <end position="399"/>
    </location>
</feature>
<dbReference type="InterPro" id="IPR050250">
    <property type="entry name" value="Macrolide_Exporter_MacB"/>
</dbReference>
<comment type="subcellular location">
    <subcellularLocation>
        <location evidence="1">Cell membrane</location>
        <topology evidence="1">Multi-pass membrane protein</topology>
    </subcellularLocation>
</comment>
<keyword evidence="3 6" id="KW-0812">Transmembrane</keyword>
<accession>A0AAP2GJK0</accession>
<feature type="transmembrane region" description="Helical" evidence="6">
    <location>
        <begin position="711"/>
        <end position="733"/>
    </location>
</feature>
<dbReference type="Pfam" id="PF12704">
    <property type="entry name" value="MacB_PCD"/>
    <property type="match status" value="1"/>
</dbReference>
<dbReference type="GO" id="GO:0005886">
    <property type="term" value="C:plasma membrane"/>
    <property type="evidence" value="ECO:0007669"/>
    <property type="project" value="UniProtKB-SubCell"/>
</dbReference>
<feature type="transmembrane region" description="Helical" evidence="6">
    <location>
        <begin position="21"/>
        <end position="41"/>
    </location>
</feature>
<keyword evidence="2" id="KW-1003">Cell membrane</keyword>
<evidence type="ECO:0000256" key="4">
    <source>
        <dbReference type="ARBA" id="ARBA00022989"/>
    </source>
</evidence>
<feature type="transmembrane region" description="Helical" evidence="6">
    <location>
        <begin position="282"/>
        <end position="304"/>
    </location>
</feature>
<gene>
    <name evidence="9" type="ORF">KK078_18485</name>
</gene>
<evidence type="ECO:0000259" key="7">
    <source>
        <dbReference type="Pfam" id="PF02687"/>
    </source>
</evidence>
<protein>
    <submittedName>
        <fullName evidence="9">ABC transporter permease</fullName>
    </submittedName>
</protein>
<evidence type="ECO:0000259" key="8">
    <source>
        <dbReference type="Pfam" id="PF12704"/>
    </source>
</evidence>
<dbReference type="PANTHER" id="PTHR30572:SF18">
    <property type="entry name" value="ABC-TYPE MACROLIDE FAMILY EXPORT SYSTEM PERMEASE COMPONENT 2"/>
    <property type="match status" value="1"/>
</dbReference>
<proteinExistence type="predicted"/>
<keyword evidence="10" id="KW-1185">Reference proteome</keyword>
<keyword evidence="4 6" id="KW-1133">Transmembrane helix</keyword>
<evidence type="ECO:0000256" key="5">
    <source>
        <dbReference type="ARBA" id="ARBA00023136"/>
    </source>
</evidence>
<evidence type="ECO:0000313" key="10">
    <source>
        <dbReference type="Proteomes" id="UP001319180"/>
    </source>
</evidence>